<dbReference type="PANTHER" id="PTHR46836:SF8">
    <property type="entry name" value="AFADIN"/>
    <property type="match status" value="1"/>
</dbReference>
<sequence>MPRGDVARHLGLYADHAAPGCMGGMVHMFDWNSALLGKKLLTDPDFNDGIEAPRNSLDTISGERGSLETPKASSVKKEDIPFSIKLGKGSAAPAGRDPPKDPPRDSVSLDGNDKRRRSTSVVARLMGLDPLPDATTSQQQQQPPSSNQPPTPSNQQQHPKVCKDKLFLAQRLLKGDVKDVKVVPTEQAPDHTTPRLSVGSKAAATDAVVATNPKSSHQRTDADVLVRELSGGKVEAEEFDYRAAGAVVASREHPQEKQLQEFKKQFATKLAINNHENRQRINNHRQSDAAASFSHEVEVKRIMVEEKMNEAALLAVKEKNDPKRLAAALEKLNKSKEFQEVLEVLQSNKDFFLKFLQEPNAVLLDKYPDQQQQLLDKDMMYNKTPPQPVEVVLKKPKPEAKSKDSSSEKKSKGGISPSSFARRFMESRRGNSETKQQKKSQKSSSSSTRTTDVDETPTPSTSSSTPRATSFIASLRDSRPLTGDREVTVRTSQMQQQQTTSYDSKKDPFSPGKIVLLRPGSNEIPEISSPSSSVPTFSPRNFRVSKESKDSKAYNAVVESRPAAEQQQLYRESRGSAKEKGRHSSVDSWENYANEEAGASKKINKESARLLRAKERERSKESRDIARDIIREARAGIVRELGRAEVSPRASAGEVTLSRSGSTGRRITLLRMSADSGEVTGSSDGEATPTSARALRSGLSSPGSARTARSQESAISSSFSASSKLAQQKRRERAALEKEKEAALLAVQLEEQQHHLQQKGLSTPRKSLSSSPLEPNRSSSPRRSSSQMSSKVLRKAIVGSLLETQGQPQGQKQQQQEAESYPKSRNEKMLQQPKLLLKGERVVSNAPSEDESAVNSPRTLQRCRSVPNAALRAILPLPEQQQQQTPQTSRSSSPFNRSHEAVVPEAPKPTPTTSSNSNSSSSKPFADSYKRGVEAVGSLFARAKSKERNRIFVRSRKKSQSDDHHGSLELSLAASEDYRQHHREGSASYEASEIASPLEWSGRLNLPPSYEDSEAEGSEISDVMRISVCSDAASYEPQQSSRSVAIEQDSIHAALSMLAPRGQVRMNADMATDQCDSPMATTEHCNSPMAADVLNSSTSTLVTDVLEVPAAEHTPRSRQFGSIGTEDSRNDDEDPLEVCDRKGGQPSPISVLDSPFEELESPSPEEFKEITSDLQELRLRLRLLKLDENDRSRPSLDSTQESDLETPQVDQRCRELMVRGDENSDCCQQSKELASPQEVGGLLSAAEAAAISRDRALLESIDLEGFSYPEGRREDLVYVRDLLVASEFVQSPAKVFTRWHSPNQPLDPILFENLEDYYNGCQPQFGLKDGRGVNNTGKFVVKGNHRLLFDAVNDVLLKKLGPYMTFHPWVQPSTPLLLRPMPSGHQLVMETWTELCASFPSSVSDASNSLLERDLSKGNDWMCQRQNLEQIGLELEREIFRDLIDETVVSLSLLIY</sequence>
<protein>
    <recommendedName>
        <fullName evidence="7">DUF4378 domain-containing protein</fullName>
    </recommendedName>
</protein>
<feature type="compositionally biased region" description="Basic and acidic residues" evidence="1">
    <location>
        <begin position="392"/>
        <end position="411"/>
    </location>
</feature>
<dbReference type="InterPro" id="IPR022212">
    <property type="entry name" value="DUF3741"/>
</dbReference>
<feature type="region of interest" description="Disordered" evidence="1">
    <location>
        <begin position="1190"/>
        <end position="1209"/>
    </location>
</feature>
<feature type="compositionally biased region" description="Low complexity" evidence="1">
    <location>
        <begin position="519"/>
        <end position="539"/>
    </location>
</feature>
<feature type="domain" description="DUF4378" evidence="3">
    <location>
        <begin position="1275"/>
        <end position="1446"/>
    </location>
</feature>
<dbReference type="Proteomes" id="UP001605036">
    <property type="component" value="Unassembled WGS sequence"/>
</dbReference>
<evidence type="ECO:0000313" key="5">
    <source>
        <dbReference type="EMBL" id="KAL2652002.1"/>
    </source>
</evidence>
<dbReference type="InterPro" id="IPR032795">
    <property type="entry name" value="DUF3741-assoc"/>
</dbReference>
<evidence type="ECO:0000313" key="6">
    <source>
        <dbReference type="Proteomes" id="UP001605036"/>
    </source>
</evidence>
<keyword evidence="6" id="KW-1185">Reference proteome</keyword>
<feature type="compositionally biased region" description="Low complexity" evidence="1">
    <location>
        <begin position="805"/>
        <end position="816"/>
    </location>
</feature>
<feature type="compositionally biased region" description="Basic and acidic residues" evidence="1">
    <location>
        <begin position="423"/>
        <end position="436"/>
    </location>
</feature>
<dbReference type="PANTHER" id="PTHR46836">
    <property type="entry name" value="AFADIN"/>
    <property type="match status" value="1"/>
</dbReference>
<feature type="compositionally biased region" description="Polar residues" evidence="1">
    <location>
        <begin position="679"/>
        <end position="691"/>
    </location>
</feature>
<proteinExistence type="predicted"/>
<evidence type="ECO:0000259" key="4">
    <source>
        <dbReference type="Pfam" id="PF14383"/>
    </source>
</evidence>
<feature type="region of interest" description="Disordered" evidence="1">
    <location>
        <begin position="130"/>
        <end position="160"/>
    </location>
</feature>
<accession>A0ABD1ZL46</accession>
<evidence type="ECO:0000259" key="3">
    <source>
        <dbReference type="Pfam" id="PF14309"/>
    </source>
</evidence>
<feature type="compositionally biased region" description="Low complexity" evidence="1">
    <location>
        <begin position="708"/>
        <end position="726"/>
    </location>
</feature>
<dbReference type="EMBL" id="JBHFFA010000001">
    <property type="protein sequence ID" value="KAL2652002.1"/>
    <property type="molecule type" value="Genomic_DNA"/>
</dbReference>
<feature type="region of interest" description="Disordered" evidence="1">
    <location>
        <begin position="1110"/>
        <end position="1169"/>
    </location>
</feature>
<organism evidence="5 6">
    <name type="scientific">Riccia fluitans</name>
    <dbReference type="NCBI Taxonomy" id="41844"/>
    <lineage>
        <taxon>Eukaryota</taxon>
        <taxon>Viridiplantae</taxon>
        <taxon>Streptophyta</taxon>
        <taxon>Embryophyta</taxon>
        <taxon>Marchantiophyta</taxon>
        <taxon>Marchantiopsida</taxon>
        <taxon>Marchantiidae</taxon>
        <taxon>Marchantiales</taxon>
        <taxon>Ricciaceae</taxon>
        <taxon>Riccia</taxon>
    </lineage>
</organism>
<gene>
    <name evidence="5" type="ORF">R1flu_020130</name>
</gene>
<feature type="compositionally biased region" description="Basic and acidic residues" evidence="1">
    <location>
        <begin position="476"/>
        <end position="488"/>
    </location>
</feature>
<feature type="domain" description="DUF3741" evidence="4">
    <location>
        <begin position="117"/>
        <end position="135"/>
    </location>
</feature>
<dbReference type="Pfam" id="PF12552">
    <property type="entry name" value="DUF3741"/>
    <property type="match status" value="1"/>
</dbReference>
<reference evidence="5 6" key="1">
    <citation type="submission" date="2024-09" db="EMBL/GenBank/DDBJ databases">
        <title>Chromosome-scale assembly of Riccia fluitans.</title>
        <authorList>
            <person name="Paukszto L."/>
            <person name="Sawicki J."/>
            <person name="Karawczyk K."/>
            <person name="Piernik-Szablinska J."/>
            <person name="Szczecinska M."/>
            <person name="Mazdziarz M."/>
        </authorList>
    </citation>
    <scope>NUCLEOTIDE SEQUENCE [LARGE SCALE GENOMIC DNA]</scope>
    <source>
        <strain evidence="5">Rf_01</strain>
        <tissue evidence="5">Aerial parts of the thallus</tissue>
    </source>
</reference>
<feature type="compositionally biased region" description="Low complexity" evidence="1">
    <location>
        <begin position="767"/>
        <end position="790"/>
    </location>
</feature>
<evidence type="ECO:0000259" key="2">
    <source>
        <dbReference type="Pfam" id="PF12552"/>
    </source>
</evidence>
<feature type="compositionally biased region" description="Low complexity" evidence="1">
    <location>
        <begin position="491"/>
        <end position="501"/>
    </location>
</feature>
<feature type="compositionally biased region" description="Low complexity" evidence="1">
    <location>
        <begin position="880"/>
        <end position="894"/>
    </location>
</feature>
<feature type="region of interest" description="Disordered" evidence="1">
    <location>
        <begin position="388"/>
        <end position="628"/>
    </location>
</feature>
<dbReference type="Pfam" id="PF14383">
    <property type="entry name" value="VARLMGL"/>
    <property type="match status" value="1"/>
</dbReference>
<dbReference type="InterPro" id="IPR025486">
    <property type="entry name" value="DUF4378"/>
</dbReference>
<dbReference type="Pfam" id="PF14309">
    <property type="entry name" value="DUF4378"/>
    <property type="match status" value="1"/>
</dbReference>
<feature type="compositionally biased region" description="Basic and acidic residues" evidence="1">
    <location>
        <begin position="571"/>
        <end position="585"/>
    </location>
</feature>
<feature type="compositionally biased region" description="Basic and acidic residues" evidence="1">
    <location>
        <begin position="603"/>
        <end position="628"/>
    </location>
</feature>
<feature type="region of interest" description="Disordered" evidence="1">
    <location>
        <begin position="49"/>
        <end position="118"/>
    </location>
</feature>
<feature type="compositionally biased region" description="Low complexity" evidence="1">
    <location>
        <begin position="456"/>
        <end position="466"/>
    </location>
</feature>
<feature type="region of interest" description="Disordered" evidence="1">
    <location>
        <begin position="640"/>
        <end position="928"/>
    </location>
</feature>
<evidence type="ECO:0008006" key="7">
    <source>
        <dbReference type="Google" id="ProtNLM"/>
    </source>
</evidence>
<feature type="compositionally biased region" description="Basic and acidic residues" evidence="1">
    <location>
        <begin position="733"/>
        <end position="742"/>
    </location>
</feature>
<feature type="domain" description="DUF3741" evidence="2">
    <location>
        <begin position="323"/>
        <end position="360"/>
    </location>
</feature>
<evidence type="ECO:0000256" key="1">
    <source>
        <dbReference type="SAM" id="MobiDB-lite"/>
    </source>
</evidence>
<feature type="compositionally biased region" description="Low complexity" evidence="1">
    <location>
        <begin position="911"/>
        <end position="924"/>
    </location>
</feature>
<feature type="compositionally biased region" description="Low complexity" evidence="1">
    <location>
        <begin position="135"/>
        <end position="145"/>
    </location>
</feature>
<comment type="caution">
    <text evidence="5">The sequence shown here is derived from an EMBL/GenBank/DDBJ whole genome shotgun (WGS) entry which is preliminary data.</text>
</comment>
<name>A0ABD1ZL46_9MARC</name>